<evidence type="ECO:0000313" key="1">
    <source>
        <dbReference type="EMBL" id="CAL1412714.1"/>
    </source>
</evidence>
<proteinExistence type="predicted"/>
<keyword evidence="2" id="KW-1185">Reference proteome</keyword>
<dbReference type="EMBL" id="OZ034822">
    <property type="protein sequence ID" value="CAL1412714.1"/>
    <property type="molecule type" value="Genomic_DNA"/>
</dbReference>
<reference evidence="1 2" key="1">
    <citation type="submission" date="2024-04" db="EMBL/GenBank/DDBJ databases">
        <authorList>
            <person name="Fracassetti M."/>
        </authorList>
    </citation>
    <scope>NUCLEOTIDE SEQUENCE [LARGE SCALE GENOMIC DNA]</scope>
</reference>
<organism evidence="1 2">
    <name type="scientific">Linum trigynum</name>
    <dbReference type="NCBI Taxonomy" id="586398"/>
    <lineage>
        <taxon>Eukaryota</taxon>
        <taxon>Viridiplantae</taxon>
        <taxon>Streptophyta</taxon>
        <taxon>Embryophyta</taxon>
        <taxon>Tracheophyta</taxon>
        <taxon>Spermatophyta</taxon>
        <taxon>Magnoliopsida</taxon>
        <taxon>eudicotyledons</taxon>
        <taxon>Gunneridae</taxon>
        <taxon>Pentapetalae</taxon>
        <taxon>rosids</taxon>
        <taxon>fabids</taxon>
        <taxon>Malpighiales</taxon>
        <taxon>Linaceae</taxon>
        <taxon>Linum</taxon>
    </lineage>
</organism>
<sequence>MNELGPETLRGSESGELALCSRINPSTCEIEACDTLSFASCPRRDLSWASFKNGSVRVDVSFVFLSRCILSRSIFWNLHCDLVSFDFARFDDGDRFGSRNTVRGLTENALLGFGSPNNYNGGAIDFDDLFDGECEARSPVAGSTSLDCWAEDFLSLVPQTPTPSNVDGGVSIIESNELPSPSCIDVGGSRECDRKYSLSMRRHCWINASMWAEC</sequence>
<accession>A0AAV2GPX0</accession>
<protein>
    <submittedName>
        <fullName evidence="1">Uncharacterized protein</fullName>
    </submittedName>
</protein>
<evidence type="ECO:0000313" key="2">
    <source>
        <dbReference type="Proteomes" id="UP001497516"/>
    </source>
</evidence>
<dbReference type="Proteomes" id="UP001497516">
    <property type="component" value="Chromosome 9"/>
</dbReference>
<name>A0AAV2GPX0_9ROSI</name>
<dbReference type="AlphaFoldDB" id="A0AAV2GPX0"/>
<gene>
    <name evidence="1" type="ORF">LTRI10_LOCUS51988</name>
</gene>